<evidence type="ECO:0000313" key="8">
    <source>
        <dbReference type="Proteomes" id="UP000250321"/>
    </source>
</evidence>
<dbReference type="GO" id="GO:0009705">
    <property type="term" value="C:plant-type vacuole membrane"/>
    <property type="evidence" value="ECO:0007669"/>
    <property type="project" value="TreeGrafter"/>
</dbReference>
<feature type="transmembrane region" description="Helical" evidence="6">
    <location>
        <begin position="40"/>
        <end position="67"/>
    </location>
</feature>
<feature type="transmembrane region" description="Helical" evidence="6">
    <location>
        <begin position="79"/>
        <end position="106"/>
    </location>
</feature>
<protein>
    <recommendedName>
        <fullName evidence="9">Protein ZINC INDUCED FACILITATOR-LIKE 1</fullName>
    </recommendedName>
</protein>
<sequence>MSLYPYVQKLLGSTMIARIGGVLSIPLLSSFPFIAKLSGFILSLMINIVSMVKNVLSMAIVTGLFTLQNNAVDQQQRGAANGLAMTAMSLFKAVGPASAGALFSWAEKRQNAVILPGVQVVFFILNVVEAIAVLMTFKPFLTQRHNEQR</sequence>
<comment type="subcellular location">
    <subcellularLocation>
        <location evidence="1">Membrane</location>
        <topology evidence="1">Multi-pass membrane protein</topology>
    </subcellularLocation>
</comment>
<dbReference type="EMBL" id="PJQY01001544">
    <property type="protein sequence ID" value="PQQ01647.1"/>
    <property type="molecule type" value="Genomic_DNA"/>
</dbReference>
<evidence type="ECO:0000256" key="2">
    <source>
        <dbReference type="ARBA" id="ARBA00022448"/>
    </source>
</evidence>
<reference evidence="7 8" key="1">
    <citation type="submission" date="2018-02" db="EMBL/GenBank/DDBJ databases">
        <title>Draft genome of wild Prunus yedoensis var. nudiflora.</title>
        <authorList>
            <person name="Baek S."/>
            <person name="Kim J.-H."/>
            <person name="Choi K."/>
            <person name="Kim G.-B."/>
            <person name="Cho A."/>
            <person name="Jang H."/>
            <person name="Shin C.-H."/>
            <person name="Yu H.-J."/>
            <person name="Mun J.-H."/>
        </authorList>
    </citation>
    <scope>NUCLEOTIDE SEQUENCE [LARGE SCALE GENOMIC DNA]</scope>
    <source>
        <strain evidence="8">cv. Jeju island</strain>
        <tissue evidence="7">Leaf</tissue>
    </source>
</reference>
<keyword evidence="8" id="KW-1185">Reference proteome</keyword>
<dbReference type="GO" id="GO:0022821">
    <property type="term" value="F:solute:potassium antiporter activity"/>
    <property type="evidence" value="ECO:0007669"/>
    <property type="project" value="TreeGrafter"/>
</dbReference>
<feature type="transmembrane region" description="Helical" evidence="6">
    <location>
        <begin position="112"/>
        <end position="137"/>
    </location>
</feature>
<name>A0A314Y7C1_PRUYE</name>
<keyword evidence="5 6" id="KW-0472">Membrane</keyword>
<dbReference type="STRING" id="2094558.A0A314Y7C1"/>
<dbReference type="OrthoDB" id="10262656at2759"/>
<evidence type="ECO:0000256" key="4">
    <source>
        <dbReference type="ARBA" id="ARBA00022989"/>
    </source>
</evidence>
<dbReference type="Proteomes" id="UP000250321">
    <property type="component" value="Unassembled WGS sequence"/>
</dbReference>
<dbReference type="SUPFAM" id="SSF103473">
    <property type="entry name" value="MFS general substrate transporter"/>
    <property type="match status" value="1"/>
</dbReference>
<dbReference type="AlphaFoldDB" id="A0A314Y7C1"/>
<keyword evidence="2" id="KW-0813">Transport</keyword>
<keyword evidence="4 6" id="KW-1133">Transmembrane helix</keyword>
<organism evidence="7 8">
    <name type="scientific">Prunus yedoensis var. nudiflora</name>
    <dbReference type="NCBI Taxonomy" id="2094558"/>
    <lineage>
        <taxon>Eukaryota</taxon>
        <taxon>Viridiplantae</taxon>
        <taxon>Streptophyta</taxon>
        <taxon>Embryophyta</taxon>
        <taxon>Tracheophyta</taxon>
        <taxon>Spermatophyta</taxon>
        <taxon>Magnoliopsida</taxon>
        <taxon>eudicotyledons</taxon>
        <taxon>Gunneridae</taxon>
        <taxon>Pentapetalae</taxon>
        <taxon>rosids</taxon>
        <taxon>fabids</taxon>
        <taxon>Rosales</taxon>
        <taxon>Rosaceae</taxon>
        <taxon>Amygdaloideae</taxon>
        <taxon>Amygdaleae</taxon>
        <taxon>Prunus</taxon>
    </lineage>
</organism>
<dbReference type="InterPro" id="IPR036259">
    <property type="entry name" value="MFS_trans_sf"/>
</dbReference>
<feature type="transmembrane region" description="Helical" evidence="6">
    <location>
        <begin position="15"/>
        <end position="34"/>
    </location>
</feature>
<proteinExistence type="predicted"/>
<dbReference type="GO" id="GO:0005886">
    <property type="term" value="C:plasma membrane"/>
    <property type="evidence" value="ECO:0007669"/>
    <property type="project" value="TreeGrafter"/>
</dbReference>
<comment type="caution">
    <text evidence="7">The sequence shown here is derived from an EMBL/GenBank/DDBJ whole genome shotgun (WGS) entry which is preliminary data.</text>
</comment>
<gene>
    <name evidence="7" type="ORF">Pyn_33788</name>
</gene>
<evidence type="ECO:0000256" key="1">
    <source>
        <dbReference type="ARBA" id="ARBA00004141"/>
    </source>
</evidence>
<keyword evidence="3 6" id="KW-0812">Transmembrane</keyword>
<evidence type="ECO:0000256" key="6">
    <source>
        <dbReference type="SAM" id="Phobius"/>
    </source>
</evidence>
<accession>A0A314Y7C1</accession>
<dbReference type="PANTHER" id="PTHR23504:SF114">
    <property type="entry name" value="PROTEIN ZINC INDUCED FACILITATOR-LIKE 1"/>
    <property type="match status" value="1"/>
</dbReference>
<dbReference type="GO" id="GO:0090333">
    <property type="term" value="P:regulation of stomatal closure"/>
    <property type="evidence" value="ECO:0007669"/>
    <property type="project" value="TreeGrafter"/>
</dbReference>
<evidence type="ECO:0008006" key="9">
    <source>
        <dbReference type="Google" id="ProtNLM"/>
    </source>
</evidence>
<evidence type="ECO:0000256" key="5">
    <source>
        <dbReference type="ARBA" id="ARBA00023136"/>
    </source>
</evidence>
<evidence type="ECO:0000256" key="3">
    <source>
        <dbReference type="ARBA" id="ARBA00022692"/>
    </source>
</evidence>
<dbReference type="PANTHER" id="PTHR23504">
    <property type="entry name" value="MAJOR FACILITATOR SUPERFAMILY DOMAIN-CONTAINING PROTEIN 10"/>
    <property type="match status" value="1"/>
</dbReference>
<dbReference type="Gene3D" id="1.20.1250.20">
    <property type="entry name" value="MFS general substrate transporter like domains"/>
    <property type="match status" value="1"/>
</dbReference>
<evidence type="ECO:0000313" key="7">
    <source>
        <dbReference type="EMBL" id="PQQ01647.1"/>
    </source>
</evidence>